<comment type="caution">
    <text evidence="1">The sequence shown here is derived from an EMBL/GenBank/DDBJ whole genome shotgun (WGS) entry which is preliminary data.</text>
</comment>
<gene>
    <name evidence="1" type="ORF">CCAP1982_LOCUS9544</name>
</gene>
<dbReference type="EMBL" id="CAJHJT010000023">
    <property type="protein sequence ID" value="CAD7001072.1"/>
    <property type="molecule type" value="Genomic_DNA"/>
</dbReference>
<proteinExistence type="predicted"/>
<dbReference type="Proteomes" id="UP000606786">
    <property type="component" value="Unassembled WGS sequence"/>
</dbReference>
<accession>A0A811UPF9</accession>
<protein>
    <submittedName>
        <fullName evidence="1">(Mediterranean fruit fly) hypothetical protein</fullName>
    </submittedName>
</protein>
<evidence type="ECO:0000313" key="2">
    <source>
        <dbReference type="Proteomes" id="UP000606786"/>
    </source>
</evidence>
<organism evidence="1 2">
    <name type="scientific">Ceratitis capitata</name>
    <name type="common">Mediterranean fruit fly</name>
    <name type="synonym">Tephritis capitata</name>
    <dbReference type="NCBI Taxonomy" id="7213"/>
    <lineage>
        <taxon>Eukaryota</taxon>
        <taxon>Metazoa</taxon>
        <taxon>Ecdysozoa</taxon>
        <taxon>Arthropoda</taxon>
        <taxon>Hexapoda</taxon>
        <taxon>Insecta</taxon>
        <taxon>Pterygota</taxon>
        <taxon>Neoptera</taxon>
        <taxon>Endopterygota</taxon>
        <taxon>Diptera</taxon>
        <taxon>Brachycera</taxon>
        <taxon>Muscomorpha</taxon>
        <taxon>Tephritoidea</taxon>
        <taxon>Tephritidae</taxon>
        <taxon>Ceratitis</taxon>
        <taxon>Ceratitis</taxon>
    </lineage>
</organism>
<keyword evidence="2" id="KW-1185">Reference proteome</keyword>
<reference evidence="1" key="1">
    <citation type="submission" date="2020-11" db="EMBL/GenBank/DDBJ databases">
        <authorList>
            <person name="Whitehead M."/>
        </authorList>
    </citation>
    <scope>NUCLEOTIDE SEQUENCE</scope>
    <source>
        <strain evidence="1">EGII</strain>
    </source>
</reference>
<name>A0A811UPF9_CERCA</name>
<sequence>MGLEIHQLDFVSAYLNGTIETDILKLPTDLFSILDEEEAAEVCLLKRRYMDLNSRETMVSEATYKLSNMGMSSSKSDPCLYTYNNNNTIILIAIYDIGHIGCIYKVNTNYGNQHWVAAKRVLRYLKGTPNLESRSLAQGISLRRIRRRRLGVEHR</sequence>
<evidence type="ECO:0000313" key="1">
    <source>
        <dbReference type="EMBL" id="CAD7001072.1"/>
    </source>
</evidence>
<dbReference type="AlphaFoldDB" id="A0A811UPF9"/>